<dbReference type="OrthoDB" id="5322019at2"/>
<dbReference type="Pfam" id="PF04402">
    <property type="entry name" value="SIMPL"/>
    <property type="match status" value="1"/>
</dbReference>
<proteinExistence type="predicted"/>
<comment type="caution">
    <text evidence="1">The sequence shown here is derived from an EMBL/GenBank/DDBJ whole genome shotgun (WGS) entry which is preliminary data.</text>
</comment>
<accession>A0A292YA06</accession>
<dbReference type="AlphaFoldDB" id="A0A292YA06"/>
<keyword evidence="2" id="KW-1185">Reference proteome</keyword>
<dbReference type="RefSeq" id="WP_096259054.1">
    <property type="nucleotide sequence ID" value="NZ_BDME01000002.1"/>
</dbReference>
<gene>
    <name evidence="1" type="ORF">LNAT_P1029</name>
</gene>
<evidence type="ECO:0000313" key="1">
    <source>
        <dbReference type="EMBL" id="GAX87732.1"/>
    </source>
</evidence>
<name>A0A292YA06_9BACT</name>
<sequence length="204" mass="24140">MKKIFYLIFVLNFLFSYEITNQKTFEIKYTPNIYKTKLNIKIKNSNLEKLIQKINFNIKKANLCQKIDYTIFPEYIYNKNKKQFIGYIANMDLNCQFKTDKIKNFSNIFTNLTGEKTLSSIYLDLDKKEKIKLINNLKAKAYSFAINDAKNISKKLNLKCFTTNISINQNIIKPRPLFKTLNSLPSPKENKKESLTIFYRIICF</sequence>
<protein>
    <recommendedName>
        <fullName evidence="3">SIMPL domain-containing protein</fullName>
    </recommendedName>
</protein>
<organism evidence="1 2">
    <name type="scientific">Lebetimonas natsushimae</name>
    <dbReference type="NCBI Taxonomy" id="1936991"/>
    <lineage>
        <taxon>Bacteria</taxon>
        <taxon>Pseudomonadati</taxon>
        <taxon>Campylobacterota</taxon>
        <taxon>Epsilonproteobacteria</taxon>
        <taxon>Nautiliales</taxon>
        <taxon>Nautiliaceae</taxon>
        <taxon>Lebetimonas</taxon>
    </lineage>
</organism>
<dbReference type="InterPro" id="IPR007497">
    <property type="entry name" value="SIMPL/DUF541"/>
</dbReference>
<evidence type="ECO:0000313" key="2">
    <source>
        <dbReference type="Proteomes" id="UP000217944"/>
    </source>
</evidence>
<dbReference type="EMBL" id="BDME01000002">
    <property type="protein sequence ID" value="GAX87732.1"/>
    <property type="molecule type" value="Genomic_DNA"/>
</dbReference>
<dbReference type="Proteomes" id="UP000217944">
    <property type="component" value="Unassembled WGS sequence"/>
</dbReference>
<reference evidence="1 2" key="1">
    <citation type="journal article" date="2017" name="Syst. Appl. Microbiol.">
        <title>Lebetimonas natsushimae sp. nov., a novel strictly anaerobic, moderately thermophilic chemoautotroph isolated from a deep-sea hydrothermal vent polychaete nest in the Mid-Okinawa Trough.</title>
        <authorList>
            <person name="Nagata R."/>
            <person name="Takaki Y."/>
            <person name="Tame A."/>
            <person name="Nunoura T."/>
            <person name="Muto H."/>
            <person name="Mino S."/>
            <person name="Sawayama S."/>
            <person name="Takai K."/>
            <person name="Nakagawa S."/>
        </authorList>
    </citation>
    <scope>NUCLEOTIDE SEQUENCE [LARGE SCALE GENOMIC DNA]</scope>
    <source>
        <strain evidence="1 2">HS1857</strain>
    </source>
</reference>
<evidence type="ECO:0008006" key="3">
    <source>
        <dbReference type="Google" id="ProtNLM"/>
    </source>
</evidence>